<sequence length="145" mass="15952">MRVTLSIIFCAFFISNHALARDTIGNYSVEEALSVEKIKNKLGNNIQFYFGSEPHGKVVKNFGEYRSRKKTNAFGKTDKSACQWVFLSTLLSLKNRAIQEGGNAVINIKSIYRGNLVSSNEHFQCGAGAVMAGVSLIGDVVKIED</sequence>
<feature type="signal peptide" evidence="1">
    <location>
        <begin position="1"/>
        <end position="20"/>
    </location>
</feature>
<proteinExistence type="predicted"/>
<evidence type="ECO:0008006" key="4">
    <source>
        <dbReference type="Google" id="ProtNLM"/>
    </source>
</evidence>
<gene>
    <name evidence="2" type="ORF">GCM10007877_39810</name>
</gene>
<evidence type="ECO:0000313" key="3">
    <source>
        <dbReference type="Proteomes" id="UP001156870"/>
    </source>
</evidence>
<name>A0AA37TB99_9GAMM</name>
<evidence type="ECO:0000313" key="2">
    <source>
        <dbReference type="EMBL" id="GLS28262.1"/>
    </source>
</evidence>
<feature type="chain" id="PRO_5041219806" description="Excinuclease ATPase subunit" evidence="1">
    <location>
        <begin position="21"/>
        <end position="145"/>
    </location>
</feature>
<evidence type="ECO:0000256" key="1">
    <source>
        <dbReference type="SAM" id="SignalP"/>
    </source>
</evidence>
<protein>
    <recommendedName>
        <fullName evidence="4">Excinuclease ATPase subunit</fullName>
    </recommendedName>
</protein>
<keyword evidence="3" id="KW-1185">Reference proteome</keyword>
<keyword evidence="1" id="KW-0732">Signal</keyword>
<organism evidence="2 3">
    <name type="scientific">Marinibactrum halimedae</name>
    <dbReference type="NCBI Taxonomy" id="1444977"/>
    <lineage>
        <taxon>Bacteria</taxon>
        <taxon>Pseudomonadati</taxon>
        <taxon>Pseudomonadota</taxon>
        <taxon>Gammaproteobacteria</taxon>
        <taxon>Cellvibrionales</taxon>
        <taxon>Cellvibrionaceae</taxon>
        <taxon>Marinibactrum</taxon>
    </lineage>
</organism>
<reference evidence="2 3" key="1">
    <citation type="journal article" date="2014" name="Int. J. Syst. Evol. Microbiol.">
        <title>Complete genome sequence of Corynebacterium casei LMG S-19264T (=DSM 44701T), isolated from a smear-ripened cheese.</title>
        <authorList>
            <consortium name="US DOE Joint Genome Institute (JGI-PGF)"/>
            <person name="Walter F."/>
            <person name="Albersmeier A."/>
            <person name="Kalinowski J."/>
            <person name="Ruckert C."/>
        </authorList>
    </citation>
    <scope>NUCLEOTIDE SEQUENCE [LARGE SCALE GENOMIC DNA]</scope>
    <source>
        <strain evidence="2 3">NBRC 110095</strain>
    </source>
</reference>
<dbReference type="Proteomes" id="UP001156870">
    <property type="component" value="Unassembled WGS sequence"/>
</dbReference>
<accession>A0AA37TB99</accession>
<dbReference type="AlphaFoldDB" id="A0AA37TB99"/>
<comment type="caution">
    <text evidence="2">The sequence shown here is derived from an EMBL/GenBank/DDBJ whole genome shotgun (WGS) entry which is preliminary data.</text>
</comment>
<dbReference type="RefSeq" id="WP_232594562.1">
    <property type="nucleotide sequence ID" value="NZ_BSPD01000103.1"/>
</dbReference>
<dbReference type="EMBL" id="BSPD01000103">
    <property type="protein sequence ID" value="GLS28262.1"/>
    <property type="molecule type" value="Genomic_DNA"/>
</dbReference>